<sequence length="343" mass="38946">MERTNSPESSGTAQSVRDDMIYVPQKGYDENVRFKKPWTKNVQYFKHVKMSTLALMKIVNHAHSGKNLEVMGMLQGKVQDHTIIVMDVYALPVEGTETRVNAQAEAYEYMTEYVELCEDIGFVEHVVGWYHSHPGYGCWLSGIDVDTQVMNQNYLEPFVAIVVDPIRTTANGRVDIGAFRTYPKHYKPVQTTSQEYQSIPLEKIEDFGVHCDCYYRLDISYFSSSFSTRILEVLWNQNWPNTLSSSDGASRQEYVTSQMNDLAAKMRNLVGVNGEASKKALQRACGFDKDGGKKLKNLNKDLCAFAGETVNIILNEMVKKKLFASLGERKVETLKSIEHSMQN</sequence>
<dbReference type="AlphaFoldDB" id="A0A5S6R5K9"/>
<reference evidence="10" key="1">
    <citation type="submission" date="2019-12" db="UniProtKB">
        <authorList>
            <consortium name="WormBaseParasite"/>
        </authorList>
    </citation>
    <scope>IDENTIFICATION</scope>
</reference>
<dbReference type="WBParaSite" id="TMUE_3000014718.1">
    <property type="protein sequence ID" value="TMUE_3000014718.1"/>
    <property type="gene ID" value="WBGene00293194"/>
</dbReference>
<keyword evidence="9" id="KW-1185">Reference proteome</keyword>
<dbReference type="InterPro" id="IPR000555">
    <property type="entry name" value="JAMM/MPN+_dom"/>
</dbReference>
<dbReference type="InterPro" id="IPR040961">
    <property type="entry name" value="CSN5_C"/>
</dbReference>
<dbReference type="FunFam" id="3.40.140.10:FF:000003">
    <property type="entry name" value="COP9 signalosome complex subunit 5"/>
    <property type="match status" value="1"/>
</dbReference>
<evidence type="ECO:0000313" key="10">
    <source>
        <dbReference type="WBParaSite" id="TMUE_3000014718.1"/>
    </source>
</evidence>
<evidence type="ECO:0000256" key="7">
    <source>
        <dbReference type="ARBA" id="ARBA00023049"/>
    </source>
</evidence>
<keyword evidence="4" id="KW-0736">Signalosome</keyword>
<dbReference type="GO" id="GO:0008237">
    <property type="term" value="F:metallopeptidase activity"/>
    <property type="evidence" value="ECO:0007669"/>
    <property type="project" value="UniProtKB-KW"/>
</dbReference>
<evidence type="ECO:0000256" key="6">
    <source>
        <dbReference type="ARBA" id="ARBA00022833"/>
    </source>
</evidence>
<evidence type="ECO:0000256" key="4">
    <source>
        <dbReference type="ARBA" id="ARBA00022790"/>
    </source>
</evidence>
<dbReference type="STRING" id="70415.A0A5S6R5K9"/>
<dbReference type="Pfam" id="PF01398">
    <property type="entry name" value="JAB"/>
    <property type="match status" value="1"/>
</dbReference>
<evidence type="ECO:0000313" key="9">
    <source>
        <dbReference type="Proteomes" id="UP000046395"/>
    </source>
</evidence>
<dbReference type="CDD" id="cd08069">
    <property type="entry name" value="MPN_RPN11_CSN5"/>
    <property type="match status" value="1"/>
</dbReference>
<keyword evidence="2" id="KW-0645">Protease</keyword>
<dbReference type="InterPro" id="IPR037518">
    <property type="entry name" value="MPN"/>
</dbReference>
<dbReference type="Gene3D" id="3.40.140.10">
    <property type="entry name" value="Cytidine Deaminase, domain 2"/>
    <property type="match status" value="1"/>
</dbReference>
<comment type="similarity">
    <text evidence="1">Belongs to the peptidase M67A family. CSN5 subfamily.</text>
</comment>
<name>A0A5S6R5K9_TRIMR</name>
<organism evidence="9 10">
    <name type="scientific">Trichuris muris</name>
    <name type="common">Mouse whipworm</name>
    <dbReference type="NCBI Taxonomy" id="70415"/>
    <lineage>
        <taxon>Eukaryota</taxon>
        <taxon>Metazoa</taxon>
        <taxon>Ecdysozoa</taxon>
        <taxon>Nematoda</taxon>
        <taxon>Enoplea</taxon>
        <taxon>Dorylaimia</taxon>
        <taxon>Trichinellida</taxon>
        <taxon>Trichuridae</taxon>
        <taxon>Trichuris</taxon>
    </lineage>
</organism>
<keyword evidence="5" id="KW-0378">Hydrolase</keyword>
<dbReference type="SUPFAM" id="SSF102712">
    <property type="entry name" value="JAB1/MPN domain"/>
    <property type="match status" value="1"/>
</dbReference>
<dbReference type="PROSITE" id="PS50249">
    <property type="entry name" value="MPN"/>
    <property type="match status" value="1"/>
</dbReference>
<keyword evidence="3" id="KW-0479">Metal-binding</keyword>
<protein>
    <submittedName>
        <fullName evidence="10">MPN domain-containing protein</fullName>
    </submittedName>
</protein>
<accession>A0A5S6R5K9</accession>
<dbReference type="GO" id="GO:0008180">
    <property type="term" value="C:COP9 signalosome"/>
    <property type="evidence" value="ECO:0007669"/>
    <property type="project" value="UniProtKB-KW"/>
</dbReference>
<evidence type="ECO:0000256" key="5">
    <source>
        <dbReference type="ARBA" id="ARBA00022801"/>
    </source>
</evidence>
<dbReference type="GO" id="GO:0006508">
    <property type="term" value="P:proteolysis"/>
    <property type="evidence" value="ECO:0007669"/>
    <property type="project" value="UniProtKB-KW"/>
</dbReference>
<keyword evidence="6" id="KW-0862">Zinc</keyword>
<keyword evidence="7" id="KW-0482">Metalloprotease</keyword>
<proteinExistence type="inferred from homology"/>
<evidence type="ECO:0000256" key="2">
    <source>
        <dbReference type="ARBA" id="ARBA00022670"/>
    </source>
</evidence>
<feature type="domain" description="MPN" evidence="8">
    <location>
        <begin position="48"/>
        <end position="185"/>
    </location>
</feature>
<evidence type="ECO:0000256" key="1">
    <source>
        <dbReference type="ARBA" id="ARBA00006008"/>
    </source>
</evidence>
<dbReference type="PANTHER" id="PTHR10410">
    <property type="entry name" value="EUKARYOTIC TRANSLATION INITIATION FACTOR 3 -RELATED"/>
    <property type="match status" value="1"/>
</dbReference>
<dbReference type="GO" id="GO:0046872">
    <property type="term" value="F:metal ion binding"/>
    <property type="evidence" value="ECO:0007669"/>
    <property type="project" value="UniProtKB-KW"/>
</dbReference>
<evidence type="ECO:0000256" key="3">
    <source>
        <dbReference type="ARBA" id="ARBA00022723"/>
    </source>
</evidence>
<dbReference type="SMART" id="SM00232">
    <property type="entry name" value="JAB_MPN"/>
    <property type="match status" value="1"/>
</dbReference>
<dbReference type="Pfam" id="PF18323">
    <property type="entry name" value="CSN5_C"/>
    <property type="match status" value="1"/>
</dbReference>
<evidence type="ECO:0000259" key="8">
    <source>
        <dbReference type="PROSITE" id="PS50249"/>
    </source>
</evidence>
<dbReference type="Proteomes" id="UP000046395">
    <property type="component" value="Unassembled WGS sequence"/>
</dbReference>
<dbReference type="InterPro" id="IPR050242">
    <property type="entry name" value="JAMM_MPN+_peptidase_M67A"/>
</dbReference>